<dbReference type="Pfam" id="PF06140">
    <property type="entry name" value="Ifi-6-16"/>
    <property type="match status" value="1"/>
</dbReference>
<comment type="caution">
    <text evidence="6">The sequence shown here is derived from an EMBL/GenBank/DDBJ whole genome shotgun (WGS) entry which is preliminary data.</text>
</comment>
<comment type="similarity">
    <text evidence="2">Belongs to the IFI6/IFI27 family.</text>
</comment>
<dbReference type="InterPro" id="IPR009311">
    <property type="entry name" value="IFI6/IFI27-like"/>
</dbReference>
<evidence type="ECO:0000256" key="1">
    <source>
        <dbReference type="ARBA" id="ARBA00004141"/>
    </source>
</evidence>
<dbReference type="Gene3D" id="6.10.110.10">
    <property type="match status" value="1"/>
</dbReference>
<keyword evidence="3" id="KW-0812">Transmembrane</keyword>
<keyword evidence="7" id="KW-1185">Reference proteome</keyword>
<evidence type="ECO:0000256" key="2">
    <source>
        <dbReference type="ARBA" id="ARBA00007262"/>
    </source>
</evidence>
<evidence type="ECO:0000256" key="4">
    <source>
        <dbReference type="ARBA" id="ARBA00022989"/>
    </source>
</evidence>
<name>A0ABR4FQU1_9EURO</name>
<evidence type="ECO:0000313" key="7">
    <source>
        <dbReference type="Proteomes" id="UP001610563"/>
    </source>
</evidence>
<comment type="subcellular location">
    <subcellularLocation>
        <location evidence="1">Membrane</location>
        <topology evidence="1">Multi-pass membrane protein</topology>
    </subcellularLocation>
</comment>
<evidence type="ECO:0000256" key="5">
    <source>
        <dbReference type="ARBA" id="ARBA00023136"/>
    </source>
</evidence>
<evidence type="ECO:0000313" key="6">
    <source>
        <dbReference type="EMBL" id="KAL2785605.1"/>
    </source>
</evidence>
<accession>A0ABR4FQU1</accession>
<reference evidence="6 7" key="1">
    <citation type="submission" date="2024-07" db="EMBL/GenBank/DDBJ databases">
        <title>Section-level genome sequencing and comparative genomics of Aspergillus sections Usti and Cavernicolus.</title>
        <authorList>
            <consortium name="Lawrence Berkeley National Laboratory"/>
            <person name="Nybo J.L."/>
            <person name="Vesth T.C."/>
            <person name="Theobald S."/>
            <person name="Frisvad J.C."/>
            <person name="Larsen T.O."/>
            <person name="Kjaerboelling I."/>
            <person name="Rothschild-Mancinelli K."/>
            <person name="Lyhne E.K."/>
            <person name="Kogle M.E."/>
            <person name="Barry K."/>
            <person name="Clum A."/>
            <person name="Na H."/>
            <person name="Ledsgaard L."/>
            <person name="Lin J."/>
            <person name="Lipzen A."/>
            <person name="Kuo A."/>
            <person name="Riley R."/>
            <person name="Mondo S."/>
            <person name="Labutti K."/>
            <person name="Haridas S."/>
            <person name="Pangalinan J."/>
            <person name="Salamov A.A."/>
            <person name="Simmons B.A."/>
            <person name="Magnuson J.K."/>
            <person name="Chen J."/>
            <person name="Drula E."/>
            <person name="Henrissat B."/>
            <person name="Wiebenga A."/>
            <person name="Lubbers R.J."/>
            <person name="Gomes A.C."/>
            <person name="Makela M.R."/>
            <person name="Stajich J."/>
            <person name="Grigoriev I.V."/>
            <person name="Mortensen U.H."/>
            <person name="De Vries R.P."/>
            <person name="Baker S.E."/>
            <person name="Andersen M.R."/>
        </authorList>
    </citation>
    <scope>NUCLEOTIDE SEQUENCE [LARGE SCALE GENOMIC DNA]</scope>
    <source>
        <strain evidence="6 7">CBS 209.92</strain>
    </source>
</reference>
<keyword evidence="5" id="KW-0472">Membrane</keyword>
<dbReference type="EMBL" id="JBFTWV010000139">
    <property type="protein sequence ID" value="KAL2785605.1"/>
    <property type="molecule type" value="Genomic_DNA"/>
</dbReference>
<proteinExistence type="inferred from homology"/>
<sequence length="130" mass="14681">MEYMEFFANATKVVMNEALKYEVAPRLFLHAVGFGQLGPIAGSWAAWIQSCYGSVPAHGMFAFFQRLGMTCGSVWAPRGLSFFFVELFWRMKGAFCSFMPSWFDDVFTSWMPAFFRDLGTRSGGFGLGME</sequence>
<evidence type="ECO:0000256" key="3">
    <source>
        <dbReference type="ARBA" id="ARBA00022692"/>
    </source>
</evidence>
<organism evidence="6 7">
    <name type="scientific">Aspergillus keveii</name>
    <dbReference type="NCBI Taxonomy" id="714993"/>
    <lineage>
        <taxon>Eukaryota</taxon>
        <taxon>Fungi</taxon>
        <taxon>Dikarya</taxon>
        <taxon>Ascomycota</taxon>
        <taxon>Pezizomycotina</taxon>
        <taxon>Eurotiomycetes</taxon>
        <taxon>Eurotiomycetidae</taxon>
        <taxon>Eurotiales</taxon>
        <taxon>Aspergillaceae</taxon>
        <taxon>Aspergillus</taxon>
        <taxon>Aspergillus subgen. Nidulantes</taxon>
    </lineage>
</organism>
<dbReference type="Proteomes" id="UP001610563">
    <property type="component" value="Unassembled WGS sequence"/>
</dbReference>
<dbReference type="InterPro" id="IPR038213">
    <property type="entry name" value="IFI6/IFI27-like_sf"/>
</dbReference>
<keyword evidence="4" id="KW-1133">Transmembrane helix</keyword>
<gene>
    <name evidence="6" type="ORF">BJX66DRAFT_314435</name>
</gene>
<protein>
    <submittedName>
        <fullName evidence="6">Uncharacterized protein</fullName>
    </submittedName>
</protein>